<reference evidence="4 5" key="2">
    <citation type="submission" date="2018-03" db="EMBL/GenBank/DDBJ databases">
        <authorList>
            <person name="Keele B.F."/>
        </authorList>
    </citation>
    <scope>NUCLEOTIDE SEQUENCE [LARGE SCALE GENOMIC DNA]</scope>
    <source>
        <strain evidence="4 5">D13</strain>
    </source>
</reference>
<dbReference type="Gene3D" id="2.40.420.20">
    <property type="match status" value="1"/>
</dbReference>
<evidence type="ECO:0000313" key="4">
    <source>
        <dbReference type="EMBL" id="AVP99437.1"/>
    </source>
</evidence>
<dbReference type="Pfam" id="PF25989">
    <property type="entry name" value="YknX_C"/>
    <property type="match status" value="1"/>
</dbReference>
<dbReference type="KEGG" id="xba:C7S18_20690"/>
<dbReference type="Proteomes" id="UP000241074">
    <property type="component" value="Chromosome"/>
</dbReference>
<evidence type="ECO:0000313" key="5">
    <source>
        <dbReference type="Proteomes" id="UP000241074"/>
    </source>
</evidence>
<keyword evidence="2" id="KW-0472">Membrane</keyword>
<dbReference type="GO" id="GO:0015562">
    <property type="term" value="F:efflux transmembrane transporter activity"/>
    <property type="evidence" value="ECO:0007669"/>
    <property type="project" value="TreeGrafter"/>
</dbReference>
<dbReference type="GO" id="GO:1990281">
    <property type="term" value="C:efflux pump complex"/>
    <property type="evidence" value="ECO:0007669"/>
    <property type="project" value="TreeGrafter"/>
</dbReference>
<reference evidence="4 5" key="1">
    <citation type="submission" date="2018-03" db="EMBL/GenBank/DDBJ databases">
        <title>Ahniella affigens gen. nov., sp. nov., a gammaproteobacterium isolated from sandy soil near a stream.</title>
        <authorList>
            <person name="Ko Y."/>
            <person name="Kim J.-H."/>
        </authorList>
    </citation>
    <scope>NUCLEOTIDE SEQUENCE [LARGE SCALE GENOMIC DNA]</scope>
    <source>
        <strain evidence="4 5">D13</strain>
    </source>
</reference>
<evidence type="ECO:0000256" key="2">
    <source>
        <dbReference type="SAM" id="Phobius"/>
    </source>
</evidence>
<dbReference type="EMBL" id="CP027860">
    <property type="protein sequence ID" value="AVP99437.1"/>
    <property type="molecule type" value="Genomic_DNA"/>
</dbReference>
<keyword evidence="2" id="KW-1133">Transmembrane helix</keyword>
<protein>
    <submittedName>
        <fullName evidence="4">Efflux transporter periplasmic adaptor subunit</fullName>
    </submittedName>
</protein>
<evidence type="ECO:0000259" key="3">
    <source>
        <dbReference type="Pfam" id="PF25989"/>
    </source>
</evidence>
<keyword evidence="5" id="KW-1185">Reference proteome</keyword>
<feature type="domain" description="YknX-like C-terminal permuted SH3-like" evidence="3">
    <location>
        <begin position="312"/>
        <end position="379"/>
    </location>
</feature>
<dbReference type="PANTHER" id="PTHR30469">
    <property type="entry name" value="MULTIDRUG RESISTANCE PROTEIN MDTA"/>
    <property type="match status" value="1"/>
</dbReference>
<accession>A0A2P1PX74</accession>
<proteinExistence type="inferred from homology"/>
<dbReference type="NCBIfam" id="TIGR01730">
    <property type="entry name" value="RND_mfp"/>
    <property type="match status" value="1"/>
</dbReference>
<sequence>MIMVLSARQRTRWIGLLIGLVVLALFGLAWWPKPITVQTFGAREQPLSVERVDQGYARVRELYLITAPVAGNLSRIELEPGDAVVADTPLTELAPLTSTPLDPRARAMAEAAVGAARAQVQQAEALLGSNRDLRERSEQMFADRLIPERDLTAVRAAERESEARLAAARASLRQAQANAAWDAQGNGRTLALRAPISGVVLKRYHESAGAVAAGTPLLELGDPNDLEIVAEFLSQEAAGINVGARAQIEAWGGPPIPAEVSRVEPLGELKISALGVEERRVRVILALKAPAPKLGHGYQVDARVTVLDLPNVLVVPLEALQRDGADWRVWTVKDDRATPVPVTVGANDGRYRQILSGLLTGQPVLVNPPATLVSGDRVAMGP</sequence>
<dbReference type="InterPro" id="IPR006143">
    <property type="entry name" value="RND_pump_MFP"/>
</dbReference>
<gene>
    <name evidence="4" type="ORF">C7S18_20690</name>
</gene>
<organism evidence="4 5">
    <name type="scientific">Ahniella affigens</name>
    <dbReference type="NCBI Taxonomy" id="2021234"/>
    <lineage>
        <taxon>Bacteria</taxon>
        <taxon>Pseudomonadati</taxon>
        <taxon>Pseudomonadota</taxon>
        <taxon>Gammaproteobacteria</taxon>
        <taxon>Lysobacterales</taxon>
        <taxon>Rhodanobacteraceae</taxon>
        <taxon>Ahniella</taxon>
    </lineage>
</organism>
<dbReference type="AlphaFoldDB" id="A0A2P1PX74"/>
<dbReference type="Gene3D" id="2.40.30.170">
    <property type="match status" value="1"/>
</dbReference>
<feature type="transmembrane region" description="Helical" evidence="2">
    <location>
        <begin position="12"/>
        <end position="31"/>
    </location>
</feature>
<dbReference type="PANTHER" id="PTHR30469:SF15">
    <property type="entry name" value="HLYD FAMILY OF SECRETION PROTEINS"/>
    <property type="match status" value="1"/>
</dbReference>
<evidence type="ECO:0000256" key="1">
    <source>
        <dbReference type="ARBA" id="ARBA00009477"/>
    </source>
</evidence>
<keyword evidence="2" id="KW-0812">Transmembrane</keyword>
<name>A0A2P1PX74_9GAMM</name>
<comment type="similarity">
    <text evidence="1">Belongs to the membrane fusion protein (MFP) (TC 8.A.1) family.</text>
</comment>
<dbReference type="OrthoDB" id="9791520at2"/>
<dbReference type="Gene3D" id="1.10.287.470">
    <property type="entry name" value="Helix hairpin bin"/>
    <property type="match status" value="1"/>
</dbReference>
<dbReference type="Gene3D" id="2.40.50.100">
    <property type="match status" value="1"/>
</dbReference>
<dbReference type="InterPro" id="IPR058637">
    <property type="entry name" value="YknX-like_C"/>
</dbReference>